<evidence type="ECO:0008006" key="4">
    <source>
        <dbReference type="Google" id="ProtNLM"/>
    </source>
</evidence>
<reference evidence="2 3" key="1">
    <citation type="submission" date="2018-07" db="EMBL/GenBank/DDBJ databases">
        <title>Genomic Encyclopedia of Type Strains, Phase III (KMG-III): the genomes of soil and plant-associated and newly described type strains.</title>
        <authorList>
            <person name="Whitman W."/>
        </authorList>
    </citation>
    <scope>NUCLEOTIDE SEQUENCE [LARGE SCALE GENOMIC DNA]</scope>
    <source>
        <strain evidence="2 3">CECT 7287</strain>
    </source>
</reference>
<dbReference type="SUPFAM" id="SSF51445">
    <property type="entry name" value="(Trans)glycosidases"/>
    <property type="match status" value="1"/>
</dbReference>
<name>A0A3D9JSY9_9BACL</name>
<dbReference type="SUPFAM" id="SSF49785">
    <property type="entry name" value="Galactose-binding domain-like"/>
    <property type="match status" value="2"/>
</dbReference>
<dbReference type="RefSeq" id="WP_116061367.1">
    <property type="nucleotide sequence ID" value="NZ_QRDZ01000010.1"/>
</dbReference>
<feature type="signal peptide" evidence="1">
    <location>
        <begin position="1"/>
        <end position="22"/>
    </location>
</feature>
<dbReference type="AlphaFoldDB" id="A0A3D9JSY9"/>
<evidence type="ECO:0000313" key="3">
    <source>
        <dbReference type="Proteomes" id="UP000256977"/>
    </source>
</evidence>
<keyword evidence="3" id="KW-1185">Reference proteome</keyword>
<sequence>MAKRKKFISIVIVALISGTLQGLLTQPEKALASDSDAIKITVNNSVKAVIAEGIGWNAENIWSGENKIDGEVIWSTSEWNRYNNIVKFLKPQIIRYGAALPQWSPSYGTYDFDTNWMKNHYKQLDAFQAMGANVIWANWWAASQSPDNFWWSEVTRNGGTDPDSTEFNDHPYDTAKFAEAVAHAISYLRNTKNYTNIKYVSLWNEPDWNYVSPTARYPEDATTGTNSFWPMYAETAAALTNAGVRDDVGIVGPETSWIERFGNNTKTYVLDPVPGTQRFGQVVDQVAFHDYEDWFDYDTRTFDDSRNYNKLSTVLDTIKDIRSSVESTYNSKGKTAPPFFLTEVANTGYGAAYVEDASAVVDGGLYSAEMTVRALSEGVDGIMRWNLTSTTQATLPFNTVFRPIIYDPSDSNFKINGASYYSGAVLSRYLTRGSNVYDFSVSGAGSQPRVFTAPLKGTDGLWTIYLVNDDFEEKQVDLDLSSLGIADGTIFHEFQWSASNPEGIHANQALAYRGRDLNIPLLPRSVMALTMRGADEFTPNSMLTVNQETGGITTTTIVNPIDNGGFEDGSATGWTTSGNVTIDHTPLWSNTGDYLVSLNTAFVDSEITQTVSGLSPGNYLLRAHVRTSGSNSAYVGVKNFDGFKDYSQEVKSADYRTASVTFTIPAGVSSATIYLKGAHMTGTWVNADDFEIVRTPTLLNGSFEGEVPEHWVGSGSVTREATSTAHSGEHVATINSWNGGGSFSQTLAGLLPGRYSFTGYVRAGGGAAGSIRASGFGGPDVSVSTSNTYWTRLKIDFTIPSGMSSATLSFESAAAGSGAFSNGDDFELRPSDGINVRFDIDSLDNDTKIFSRSSNLFLDTTNTSFFSGDWSRLTRTTNLQEQLIYHLAGGINRFVAWGWSWPGEATLNFTFYTSPDNVVYTAFTPASEVTAGGTFNWDKIVYDSRALPAGTKYLKIVFPLSSTYSWNPQLGFVTLYD</sequence>
<keyword evidence="1" id="KW-0732">Signal</keyword>
<feature type="chain" id="PRO_5039421912" description="Carbohydrate binding protein" evidence="1">
    <location>
        <begin position="23"/>
        <end position="977"/>
    </location>
</feature>
<evidence type="ECO:0000313" key="2">
    <source>
        <dbReference type="EMBL" id="RED76899.1"/>
    </source>
</evidence>
<dbReference type="Proteomes" id="UP000256977">
    <property type="component" value="Unassembled WGS sequence"/>
</dbReference>
<gene>
    <name evidence="2" type="ORF">DFP98_110120</name>
</gene>
<proteinExistence type="predicted"/>
<dbReference type="Gene3D" id="2.60.120.260">
    <property type="entry name" value="Galactose-binding domain-like"/>
    <property type="match status" value="2"/>
</dbReference>
<dbReference type="InterPro" id="IPR017853">
    <property type="entry name" value="GH"/>
</dbReference>
<protein>
    <recommendedName>
        <fullName evidence="4">Carbohydrate binding protein</fullName>
    </recommendedName>
</protein>
<dbReference type="InterPro" id="IPR008979">
    <property type="entry name" value="Galactose-bd-like_sf"/>
</dbReference>
<organism evidence="2 3">
    <name type="scientific">Cohnella phaseoli</name>
    <dbReference type="NCBI Taxonomy" id="456490"/>
    <lineage>
        <taxon>Bacteria</taxon>
        <taxon>Bacillati</taxon>
        <taxon>Bacillota</taxon>
        <taxon>Bacilli</taxon>
        <taxon>Bacillales</taxon>
        <taxon>Paenibacillaceae</taxon>
        <taxon>Cohnella</taxon>
    </lineage>
</organism>
<dbReference type="EMBL" id="QRDZ01000010">
    <property type="protein sequence ID" value="RED76899.1"/>
    <property type="molecule type" value="Genomic_DNA"/>
</dbReference>
<accession>A0A3D9JSY9</accession>
<comment type="caution">
    <text evidence="2">The sequence shown here is derived from an EMBL/GenBank/DDBJ whole genome shotgun (WGS) entry which is preliminary data.</text>
</comment>
<evidence type="ECO:0000256" key="1">
    <source>
        <dbReference type="SAM" id="SignalP"/>
    </source>
</evidence>
<dbReference type="OrthoDB" id="9760450at2"/>